<organism evidence="1 2">
    <name type="scientific">Roseiconus lacunae</name>
    <dbReference type="NCBI Taxonomy" id="2605694"/>
    <lineage>
        <taxon>Bacteria</taxon>
        <taxon>Pseudomonadati</taxon>
        <taxon>Planctomycetota</taxon>
        <taxon>Planctomycetia</taxon>
        <taxon>Pirellulales</taxon>
        <taxon>Pirellulaceae</taxon>
        <taxon>Roseiconus</taxon>
    </lineage>
</organism>
<sequence length="278" mass="30008">MARRTYPQTSYLMSMLDLLSGAFACGVLIFVIFATLMGADAASESGFLRLEASLRYEEESQSLEGLPYLIVRVDPVLVEPDGKNQFAATYRYDEERYPSGAFVGIPPNPNALAAKEDPFSRFARSSLAAGPHLCGVAIDSNGKPNGLSSNVHFRRAAGEYIVTLQVLPTSDSHVPEYADRPVHLSLVAHFSDRGRVKVARLSKQITLEQLVNSPVTSPGNGRTASDAVANMRRIPDRSLADAESGVDVSETDENLIELAPVGSLLGVLQFVVRVGPDD</sequence>
<proteinExistence type="predicted"/>
<keyword evidence="2" id="KW-1185">Reference proteome</keyword>
<gene>
    <name evidence="1" type="ORF">QTN89_22355</name>
</gene>
<evidence type="ECO:0000313" key="1">
    <source>
        <dbReference type="EMBL" id="MDM4018209.1"/>
    </source>
</evidence>
<dbReference type="RefSeq" id="WP_289165910.1">
    <property type="nucleotide sequence ID" value="NZ_JASZZN010000019.1"/>
</dbReference>
<protein>
    <submittedName>
        <fullName evidence="1">Uncharacterized protein</fullName>
    </submittedName>
</protein>
<reference evidence="1 2" key="1">
    <citation type="submission" date="2023-06" db="EMBL/GenBank/DDBJ databases">
        <title>Roseiconus lacunae JC819 isolated from Gulf of Mannar region, Tamil Nadu.</title>
        <authorList>
            <person name="Pk S."/>
            <person name="Ch S."/>
            <person name="Ch V.R."/>
        </authorList>
    </citation>
    <scope>NUCLEOTIDE SEQUENCE [LARGE SCALE GENOMIC DNA]</scope>
    <source>
        <strain evidence="1 2">JC819</strain>
    </source>
</reference>
<comment type="caution">
    <text evidence="1">The sequence shown here is derived from an EMBL/GenBank/DDBJ whole genome shotgun (WGS) entry which is preliminary data.</text>
</comment>
<dbReference type="EMBL" id="JASZZN010000019">
    <property type="protein sequence ID" value="MDM4018209.1"/>
    <property type="molecule type" value="Genomic_DNA"/>
</dbReference>
<dbReference type="Proteomes" id="UP001239462">
    <property type="component" value="Unassembled WGS sequence"/>
</dbReference>
<name>A0ABT7PNX2_9BACT</name>
<evidence type="ECO:0000313" key="2">
    <source>
        <dbReference type="Proteomes" id="UP001239462"/>
    </source>
</evidence>
<accession>A0ABT7PNX2</accession>